<sequence>MSNEHPRKPPQFKISRSLYYVTAAVVGMSIFVTFFLRNPYTQAVSGDYYEKHPYDETSVWTLVLVIVPAIGVAAAIYTWFRQRQQG</sequence>
<protein>
    <submittedName>
        <fullName evidence="2">Uncharacterized protein</fullName>
    </submittedName>
</protein>
<keyword evidence="1" id="KW-0812">Transmembrane</keyword>
<dbReference type="Proteomes" id="UP000193978">
    <property type="component" value="Chromosome"/>
</dbReference>
<evidence type="ECO:0000313" key="2">
    <source>
        <dbReference type="EMBL" id="ARN80292.1"/>
    </source>
</evidence>
<dbReference type="OrthoDB" id="8451784at2"/>
<dbReference type="AlphaFoldDB" id="A0A1W6MRU9"/>
<keyword evidence="1" id="KW-1133">Transmembrane helix</keyword>
<accession>A0A1W6MRU9</accession>
<keyword evidence="1" id="KW-0472">Membrane</keyword>
<evidence type="ECO:0000313" key="3">
    <source>
        <dbReference type="Proteomes" id="UP000193978"/>
    </source>
</evidence>
<feature type="transmembrane region" description="Helical" evidence="1">
    <location>
        <begin position="57"/>
        <end position="80"/>
    </location>
</feature>
<evidence type="ECO:0000256" key="1">
    <source>
        <dbReference type="SAM" id="Phobius"/>
    </source>
</evidence>
<gene>
    <name evidence="2" type="ORF">B1812_03445</name>
</gene>
<name>A0A1W6MRU9_9HYPH</name>
<reference evidence="2 3" key="1">
    <citation type="submission" date="2017-02" db="EMBL/GenBank/DDBJ databases">
        <authorList>
            <person name="Peterson S.W."/>
        </authorList>
    </citation>
    <scope>NUCLEOTIDE SEQUENCE [LARGE SCALE GENOMIC DNA]</scope>
    <source>
        <strain evidence="2 3">S285</strain>
    </source>
</reference>
<keyword evidence="3" id="KW-1185">Reference proteome</keyword>
<proteinExistence type="predicted"/>
<dbReference type="KEGG" id="mbry:B1812_03445"/>
<organism evidence="2 3">
    <name type="scientific">Methylocystis bryophila</name>
    <dbReference type="NCBI Taxonomy" id="655015"/>
    <lineage>
        <taxon>Bacteria</taxon>
        <taxon>Pseudomonadati</taxon>
        <taxon>Pseudomonadota</taxon>
        <taxon>Alphaproteobacteria</taxon>
        <taxon>Hyphomicrobiales</taxon>
        <taxon>Methylocystaceae</taxon>
        <taxon>Methylocystis</taxon>
    </lineage>
</organism>
<dbReference type="RefSeq" id="WP_085770355.1">
    <property type="nucleotide sequence ID" value="NZ_AP027149.1"/>
</dbReference>
<feature type="transmembrane region" description="Helical" evidence="1">
    <location>
        <begin position="17"/>
        <end position="37"/>
    </location>
</feature>
<dbReference type="EMBL" id="CP019948">
    <property type="protein sequence ID" value="ARN80292.1"/>
    <property type="molecule type" value="Genomic_DNA"/>
</dbReference>